<organism evidence="1 2">
    <name type="scientific">Hassallia byssoidea VB512170</name>
    <dbReference type="NCBI Taxonomy" id="1304833"/>
    <lineage>
        <taxon>Bacteria</taxon>
        <taxon>Bacillati</taxon>
        <taxon>Cyanobacteriota</taxon>
        <taxon>Cyanophyceae</taxon>
        <taxon>Nostocales</taxon>
        <taxon>Tolypothrichaceae</taxon>
        <taxon>Hassallia</taxon>
    </lineage>
</organism>
<accession>A0A846HIR7</accession>
<sequence>MLSKHKWGIVNISFLTICSTIATSQLTRAEDTITTATSIKNAPYSKVFHTGSIYAVRDHDYRGSKPALGVSTLWSKNPTKDSLLLGVRYCVPDNSLVGSDASLTTMVLLNKNQPLVTINQPIKETSSYQKVVQSSTTIPGLGFWDPDTYWGNDAFWDGVDEPFWAGTATFPSVTCSAGSSRFNIAPLASAIAQLPPQTLQMKLIFSNGATSQWELGKKTVQALKELLAIGQTSSNTSQSPLAK</sequence>
<dbReference type="AlphaFoldDB" id="A0A846HIR7"/>
<evidence type="ECO:0000313" key="1">
    <source>
        <dbReference type="EMBL" id="NEU76311.1"/>
    </source>
</evidence>
<comment type="caution">
    <text evidence="1">The sequence shown here is derived from an EMBL/GenBank/DDBJ whole genome shotgun (WGS) entry which is preliminary data.</text>
</comment>
<name>A0A846HIR7_9CYAN</name>
<proteinExistence type="predicted"/>
<reference evidence="1 2" key="1">
    <citation type="journal article" date="2015" name="Genome Announc.">
        <title>Draft Genome Sequence of Cyanobacterium Hassallia byssoidea Strain VB512170, Isolated from Monuments in India.</title>
        <authorList>
            <person name="Singh D."/>
            <person name="Chandrababunaidu M.M."/>
            <person name="Panda A."/>
            <person name="Sen D."/>
            <person name="Bhattacharyya S."/>
            <person name="Adhikary S.P."/>
            <person name="Tripathy S."/>
        </authorList>
    </citation>
    <scope>NUCLEOTIDE SEQUENCE [LARGE SCALE GENOMIC DNA]</scope>
    <source>
        <strain evidence="1 2">VB512170</strain>
    </source>
</reference>
<protein>
    <submittedName>
        <fullName evidence="1">Uncharacterized protein</fullName>
    </submittedName>
</protein>
<keyword evidence="2" id="KW-1185">Reference proteome</keyword>
<dbReference type="EMBL" id="JTCM02000104">
    <property type="protein sequence ID" value="NEU76311.1"/>
    <property type="molecule type" value="Genomic_DNA"/>
</dbReference>
<evidence type="ECO:0000313" key="2">
    <source>
        <dbReference type="Proteomes" id="UP000031549"/>
    </source>
</evidence>
<gene>
    <name evidence="1" type="ORF">PI95_028245</name>
</gene>
<dbReference type="Proteomes" id="UP000031549">
    <property type="component" value="Unassembled WGS sequence"/>
</dbReference>
<dbReference type="RefSeq" id="WP_039744323.1">
    <property type="nucleotide sequence ID" value="NZ_JTCM02000104.1"/>
</dbReference>